<proteinExistence type="predicted"/>
<dbReference type="Proteomes" id="UP000657918">
    <property type="component" value="Unassembled WGS sequence"/>
</dbReference>
<evidence type="ECO:0000256" key="1">
    <source>
        <dbReference type="SAM" id="Phobius"/>
    </source>
</evidence>
<feature type="transmembrane region" description="Helical" evidence="1">
    <location>
        <begin position="26"/>
        <end position="46"/>
    </location>
</feature>
<dbReference type="AlphaFoldDB" id="A0A835MPL9"/>
<sequence>MNERGEKFSFISNKAMRYLCNSFQDAFLLGMQTLIIYSTYSLFLSFTKSSLDSFISCEYDLYKLHSSLKQMNT</sequence>
<comment type="caution">
    <text evidence="2">The sequence shown here is derived from an EMBL/GenBank/DDBJ whole genome shotgun (WGS) entry which is preliminary data.</text>
</comment>
<keyword evidence="1" id="KW-0812">Transmembrane</keyword>
<keyword evidence="1" id="KW-0472">Membrane</keyword>
<evidence type="ECO:0000313" key="2">
    <source>
        <dbReference type="EMBL" id="KAF9674272.1"/>
    </source>
</evidence>
<organism evidence="2 3">
    <name type="scientific">Salix dunnii</name>
    <dbReference type="NCBI Taxonomy" id="1413687"/>
    <lineage>
        <taxon>Eukaryota</taxon>
        <taxon>Viridiplantae</taxon>
        <taxon>Streptophyta</taxon>
        <taxon>Embryophyta</taxon>
        <taxon>Tracheophyta</taxon>
        <taxon>Spermatophyta</taxon>
        <taxon>Magnoliopsida</taxon>
        <taxon>eudicotyledons</taxon>
        <taxon>Gunneridae</taxon>
        <taxon>Pentapetalae</taxon>
        <taxon>rosids</taxon>
        <taxon>fabids</taxon>
        <taxon>Malpighiales</taxon>
        <taxon>Salicaceae</taxon>
        <taxon>Saliceae</taxon>
        <taxon>Salix</taxon>
    </lineage>
</organism>
<protein>
    <submittedName>
        <fullName evidence="2">Uncharacterized protein</fullName>
    </submittedName>
</protein>
<gene>
    <name evidence="2" type="ORF">SADUNF_Sadunf10G0110100</name>
</gene>
<evidence type="ECO:0000313" key="3">
    <source>
        <dbReference type="Proteomes" id="UP000657918"/>
    </source>
</evidence>
<dbReference type="EMBL" id="JADGMS010000010">
    <property type="protein sequence ID" value="KAF9674272.1"/>
    <property type="molecule type" value="Genomic_DNA"/>
</dbReference>
<reference evidence="2 3" key="1">
    <citation type="submission" date="2020-10" db="EMBL/GenBank/DDBJ databases">
        <title>Plant Genome Project.</title>
        <authorList>
            <person name="Zhang R.-G."/>
        </authorList>
    </citation>
    <scope>NUCLEOTIDE SEQUENCE [LARGE SCALE GENOMIC DNA]</scope>
    <source>
        <strain evidence="2">FAFU-HL-1</strain>
        <tissue evidence="2">Leaf</tissue>
    </source>
</reference>
<keyword evidence="1" id="KW-1133">Transmembrane helix</keyword>
<accession>A0A835MPL9</accession>
<keyword evidence="3" id="KW-1185">Reference proteome</keyword>
<name>A0A835MPL9_9ROSI</name>